<keyword evidence="2" id="KW-0472">Membrane</keyword>
<proteinExistence type="predicted"/>
<accession>A0AAV3NKK6</accession>
<organism evidence="3 4">
    <name type="scientific">Lithospermum erythrorhizon</name>
    <name type="common">Purple gromwell</name>
    <name type="synonym">Lithospermum officinale var. erythrorhizon</name>
    <dbReference type="NCBI Taxonomy" id="34254"/>
    <lineage>
        <taxon>Eukaryota</taxon>
        <taxon>Viridiplantae</taxon>
        <taxon>Streptophyta</taxon>
        <taxon>Embryophyta</taxon>
        <taxon>Tracheophyta</taxon>
        <taxon>Spermatophyta</taxon>
        <taxon>Magnoliopsida</taxon>
        <taxon>eudicotyledons</taxon>
        <taxon>Gunneridae</taxon>
        <taxon>Pentapetalae</taxon>
        <taxon>asterids</taxon>
        <taxon>lamiids</taxon>
        <taxon>Boraginales</taxon>
        <taxon>Boraginaceae</taxon>
        <taxon>Boraginoideae</taxon>
        <taxon>Lithospermeae</taxon>
        <taxon>Lithospermum</taxon>
    </lineage>
</organism>
<gene>
    <name evidence="3" type="ORF">LIER_35072</name>
</gene>
<feature type="transmembrane region" description="Helical" evidence="2">
    <location>
        <begin position="139"/>
        <end position="160"/>
    </location>
</feature>
<dbReference type="Proteomes" id="UP001454036">
    <property type="component" value="Unassembled WGS sequence"/>
</dbReference>
<protein>
    <submittedName>
        <fullName evidence="3">Uncharacterized protein</fullName>
    </submittedName>
</protein>
<evidence type="ECO:0000256" key="1">
    <source>
        <dbReference type="SAM" id="MobiDB-lite"/>
    </source>
</evidence>
<dbReference type="PANTHER" id="PTHR36789">
    <property type="entry name" value="TRANSMEMBRANE PROTEIN"/>
    <property type="match status" value="1"/>
</dbReference>
<evidence type="ECO:0000313" key="4">
    <source>
        <dbReference type="Proteomes" id="UP001454036"/>
    </source>
</evidence>
<feature type="compositionally biased region" description="Basic and acidic residues" evidence="1">
    <location>
        <begin position="55"/>
        <end position="64"/>
    </location>
</feature>
<sequence>MMASVLGVVKVSHLPTIRPPFALTPLHNFDFSPLPLKKSRTTKRTTFTTYAAEKQNNDDLKDKANGSSNMKNDKASNGNGEKNNGKDGKGNGRLRLNLRWVDLFLDPDPDNIVAVGLTGLLTWASVSVLWQLFVISLAILLAALKYSLVAALLILILIALL</sequence>
<dbReference type="EMBL" id="BAABME010015097">
    <property type="protein sequence ID" value="GAA0139361.1"/>
    <property type="molecule type" value="Genomic_DNA"/>
</dbReference>
<keyword evidence="2" id="KW-0812">Transmembrane</keyword>
<keyword evidence="2" id="KW-1133">Transmembrane helix</keyword>
<keyword evidence="4" id="KW-1185">Reference proteome</keyword>
<name>A0AAV3NKK6_LITER</name>
<feature type="transmembrane region" description="Helical" evidence="2">
    <location>
        <begin position="112"/>
        <end position="133"/>
    </location>
</feature>
<dbReference type="PANTHER" id="PTHR36789:SF1">
    <property type="entry name" value="TRANSMEMBRANE PROTEIN"/>
    <property type="match status" value="1"/>
</dbReference>
<evidence type="ECO:0000313" key="3">
    <source>
        <dbReference type="EMBL" id="GAA0139361.1"/>
    </source>
</evidence>
<reference evidence="3 4" key="1">
    <citation type="submission" date="2024-01" db="EMBL/GenBank/DDBJ databases">
        <title>The complete chloroplast genome sequence of Lithospermum erythrorhizon: insights into the phylogenetic relationship among Boraginaceae species and the maternal lineages of purple gromwells.</title>
        <authorList>
            <person name="Okada T."/>
            <person name="Watanabe K."/>
        </authorList>
    </citation>
    <scope>NUCLEOTIDE SEQUENCE [LARGE SCALE GENOMIC DNA]</scope>
</reference>
<comment type="caution">
    <text evidence="3">The sequence shown here is derived from an EMBL/GenBank/DDBJ whole genome shotgun (WGS) entry which is preliminary data.</text>
</comment>
<feature type="region of interest" description="Disordered" evidence="1">
    <location>
        <begin position="47"/>
        <end position="90"/>
    </location>
</feature>
<evidence type="ECO:0000256" key="2">
    <source>
        <dbReference type="SAM" id="Phobius"/>
    </source>
</evidence>
<dbReference type="AlphaFoldDB" id="A0AAV3NKK6"/>